<gene>
    <name evidence="3" type="ORF">ABEB36_008254</name>
</gene>
<keyword evidence="1" id="KW-0175">Coiled coil</keyword>
<feature type="coiled-coil region" evidence="1">
    <location>
        <begin position="214"/>
        <end position="241"/>
    </location>
</feature>
<feature type="compositionally biased region" description="Acidic residues" evidence="2">
    <location>
        <begin position="719"/>
        <end position="739"/>
    </location>
</feature>
<feature type="compositionally biased region" description="Basic and acidic residues" evidence="2">
    <location>
        <begin position="517"/>
        <end position="533"/>
    </location>
</feature>
<feature type="compositionally biased region" description="Basic and acidic residues" evidence="2">
    <location>
        <begin position="659"/>
        <end position="681"/>
    </location>
</feature>
<keyword evidence="4" id="KW-1185">Reference proteome</keyword>
<evidence type="ECO:0000256" key="2">
    <source>
        <dbReference type="SAM" id="MobiDB-lite"/>
    </source>
</evidence>
<dbReference type="Proteomes" id="UP001566132">
    <property type="component" value="Unassembled WGS sequence"/>
</dbReference>
<accession>A0ABD1EL89</accession>
<feature type="compositionally biased region" description="Polar residues" evidence="2">
    <location>
        <begin position="638"/>
        <end position="650"/>
    </location>
</feature>
<proteinExistence type="predicted"/>
<organism evidence="3 4">
    <name type="scientific">Hypothenemus hampei</name>
    <name type="common">Coffee berry borer</name>
    <dbReference type="NCBI Taxonomy" id="57062"/>
    <lineage>
        <taxon>Eukaryota</taxon>
        <taxon>Metazoa</taxon>
        <taxon>Ecdysozoa</taxon>
        <taxon>Arthropoda</taxon>
        <taxon>Hexapoda</taxon>
        <taxon>Insecta</taxon>
        <taxon>Pterygota</taxon>
        <taxon>Neoptera</taxon>
        <taxon>Endopterygota</taxon>
        <taxon>Coleoptera</taxon>
        <taxon>Polyphaga</taxon>
        <taxon>Cucujiformia</taxon>
        <taxon>Curculionidae</taxon>
        <taxon>Scolytinae</taxon>
        <taxon>Hypothenemus</taxon>
    </lineage>
</organism>
<feature type="compositionally biased region" description="Basic and acidic residues" evidence="2">
    <location>
        <begin position="80"/>
        <end position="101"/>
    </location>
</feature>
<sequence>MSICEHKINMYDSVRSSGSLSLEEKLLNIQNELLWGLKYRNYKENEKSNPILPMHSPINIPFELCRARMLLRGKIKAKMSKNEKEMADNGQPEKKDNENFKNKNVASKKRKQIVAMEKPTLLQRNVWSQNEYMDFLAVPNPKFSEELKKKKIKKRCELEPCPPRFIQLAVPNKRRVFANWKDYANFLPAEMLIRFEEILHTDQNLEPKAARYYYKRLDRQKRKELKKKRNLEKKKRETKKNSDWMQAHIEMVAAQIIDYIKDEPLFALNYKQLLLSDAILDRLEQTKMVKKCSRKTKNHYKKTIIEVSDKFAVWLDTLTKFVDVQAIDSDVDIPPLSIASLSEGEYEGESDYESSSEEEIRDSQLFAPDFGEEDFDLDHQLSDQEAGEDIIESLFILGQGEHMDSLQLLIQILANSPDDFLDSYIDVEKMPDVTYRDVLLRLKELRDDLIESEGEKPFLEELIIKWAMQNDPENVDEKILQKIHEVSTFLGDFIVKKPKAMFQPNQDQLEPFISEDDNTKGEEEGAGQDEKGSSVDNIEEDRQNESHDQTESPENKEMAVDGETTEKDRMAVDGETTKDKKDDIPEQRETSDGTDAATAVTIKEEISDDKYEPIAAISKEILGSDGAAKDVPKGQGREVSSSDNQDSAATAEQYGALDEATKELESGAKEVEKKETDNVESKEEEEEGEIQQRPTSFEMIDDHEKEAEDKSELPGDYSDMTDEEGFDFGSEFEEEPEDFGEVIPTKEKDREYVAPPLTVEPGKVLEKQREIPSRVISRTEKKVIKGHKPSKVFEHSPNTVCCLSLKTWAIWLLEITHNAHNWTQWMSSVIHNIREFASIVRGDVLEENGQKKVLQKSEWRKFIKETEESVVAWRQYSAHVKDISETIMENFHQKQVNCCDKCLQDHLITNVVVAHDTLQALTEAISCAAYWQRCLDELMEKTSQLTNKSLNEIPSLAAESDESSELFDIEEALKDETTSESEGYYDIEGFELVGQK</sequence>
<feature type="region of interest" description="Disordered" evidence="2">
    <location>
        <begin position="78"/>
        <end position="109"/>
    </location>
</feature>
<feature type="region of interest" description="Disordered" evidence="2">
    <location>
        <begin position="511"/>
        <end position="739"/>
    </location>
</feature>
<feature type="compositionally biased region" description="Basic and acidic residues" evidence="2">
    <location>
        <begin position="700"/>
        <end position="713"/>
    </location>
</feature>
<feature type="compositionally biased region" description="Basic and acidic residues" evidence="2">
    <location>
        <begin position="627"/>
        <end position="636"/>
    </location>
</feature>
<dbReference type="EMBL" id="JBDJPC010000006">
    <property type="protein sequence ID" value="KAL1497260.1"/>
    <property type="molecule type" value="Genomic_DNA"/>
</dbReference>
<feature type="compositionally biased region" description="Basic and acidic residues" evidence="2">
    <location>
        <begin position="540"/>
        <end position="591"/>
    </location>
</feature>
<name>A0ABD1EL89_HYPHA</name>
<evidence type="ECO:0000256" key="1">
    <source>
        <dbReference type="SAM" id="Coils"/>
    </source>
</evidence>
<dbReference type="AlphaFoldDB" id="A0ABD1EL89"/>
<evidence type="ECO:0000313" key="4">
    <source>
        <dbReference type="Proteomes" id="UP001566132"/>
    </source>
</evidence>
<reference evidence="3 4" key="1">
    <citation type="submission" date="2024-05" db="EMBL/GenBank/DDBJ databases">
        <title>Genetic variation in Jamaican populations of the coffee berry borer (Hypothenemus hampei).</title>
        <authorList>
            <person name="Errbii M."/>
            <person name="Myrie A."/>
        </authorList>
    </citation>
    <scope>NUCLEOTIDE SEQUENCE [LARGE SCALE GENOMIC DNA]</scope>
    <source>
        <strain evidence="3">JA-Hopewell-2020-01-JO</strain>
        <tissue evidence="3">Whole body</tissue>
    </source>
</reference>
<comment type="caution">
    <text evidence="3">The sequence shown here is derived from an EMBL/GenBank/DDBJ whole genome shotgun (WGS) entry which is preliminary data.</text>
</comment>
<evidence type="ECO:0000313" key="3">
    <source>
        <dbReference type="EMBL" id="KAL1497260.1"/>
    </source>
</evidence>
<feature type="compositionally biased region" description="Basic and acidic residues" evidence="2">
    <location>
        <begin position="602"/>
        <end position="612"/>
    </location>
</feature>
<protein>
    <submittedName>
        <fullName evidence="3">Uncharacterized protein</fullName>
    </submittedName>
</protein>